<keyword evidence="1" id="KW-1133">Transmembrane helix</keyword>
<comment type="caution">
    <text evidence="2">The sequence shown here is derived from an EMBL/GenBank/DDBJ whole genome shotgun (WGS) entry which is preliminary data.</text>
</comment>
<reference evidence="2" key="1">
    <citation type="submission" date="2019-12" db="EMBL/GenBank/DDBJ databases">
        <authorList>
            <person name="Scholes J."/>
        </authorList>
    </citation>
    <scope>NUCLEOTIDE SEQUENCE</scope>
</reference>
<feature type="transmembrane region" description="Helical" evidence="1">
    <location>
        <begin position="40"/>
        <end position="60"/>
    </location>
</feature>
<dbReference type="Proteomes" id="UP001153555">
    <property type="component" value="Unassembled WGS sequence"/>
</dbReference>
<sequence length="85" mass="9953">FLPSSPRMMPKQIHGIEKYVCHCVHRMMLMLKNIRHRSQNVILCHLISLLPPGILPFLLFRSIGRGLYRASRSVRKLIPLRSQHN</sequence>
<evidence type="ECO:0000256" key="1">
    <source>
        <dbReference type="SAM" id="Phobius"/>
    </source>
</evidence>
<proteinExistence type="predicted"/>
<dbReference type="AlphaFoldDB" id="A0A9N7RKI1"/>
<feature type="non-terminal residue" evidence="2">
    <location>
        <position position="1"/>
    </location>
</feature>
<protein>
    <submittedName>
        <fullName evidence="2">Uncharacterized protein</fullName>
    </submittedName>
</protein>
<name>A0A9N7RKI1_STRHE</name>
<accession>A0A9N7RKI1</accession>
<dbReference type="EMBL" id="CACSLK010027838">
    <property type="protein sequence ID" value="CAA0833268.1"/>
    <property type="molecule type" value="Genomic_DNA"/>
</dbReference>
<keyword evidence="1" id="KW-0812">Transmembrane</keyword>
<keyword evidence="1" id="KW-0472">Membrane</keyword>
<feature type="non-terminal residue" evidence="2">
    <location>
        <position position="85"/>
    </location>
</feature>
<evidence type="ECO:0000313" key="3">
    <source>
        <dbReference type="Proteomes" id="UP001153555"/>
    </source>
</evidence>
<gene>
    <name evidence="2" type="ORF">SHERM_28535</name>
</gene>
<organism evidence="2 3">
    <name type="scientific">Striga hermonthica</name>
    <name type="common">Purple witchweed</name>
    <name type="synonym">Buchnera hermonthica</name>
    <dbReference type="NCBI Taxonomy" id="68872"/>
    <lineage>
        <taxon>Eukaryota</taxon>
        <taxon>Viridiplantae</taxon>
        <taxon>Streptophyta</taxon>
        <taxon>Embryophyta</taxon>
        <taxon>Tracheophyta</taxon>
        <taxon>Spermatophyta</taxon>
        <taxon>Magnoliopsida</taxon>
        <taxon>eudicotyledons</taxon>
        <taxon>Gunneridae</taxon>
        <taxon>Pentapetalae</taxon>
        <taxon>asterids</taxon>
        <taxon>lamiids</taxon>
        <taxon>Lamiales</taxon>
        <taxon>Orobanchaceae</taxon>
        <taxon>Buchnereae</taxon>
        <taxon>Striga</taxon>
    </lineage>
</organism>
<evidence type="ECO:0000313" key="2">
    <source>
        <dbReference type="EMBL" id="CAA0833268.1"/>
    </source>
</evidence>
<keyword evidence="3" id="KW-1185">Reference proteome</keyword>